<evidence type="ECO:0000256" key="16">
    <source>
        <dbReference type="PIRSR" id="PIRSR038455-3"/>
    </source>
</evidence>
<evidence type="ECO:0000256" key="3">
    <source>
        <dbReference type="ARBA" id="ARBA00022617"/>
    </source>
</evidence>
<proteinExistence type="inferred from homology"/>
<dbReference type="GO" id="GO:0019417">
    <property type="term" value="P:sulfur oxidation"/>
    <property type="evidence" value="ECO:0007669"/>
    <property type="project" value="InterPro"/>
</dbReference>
<evidence type="ECO:0000256" key="5">
    <source>
        <dbReference type="ARBA" id="ARBA00022723"/>
    </source>
</evidence>
<comment type="subcellular location">
    <subcellularLocation>
        <location evidence="1 13">Periplasm</location>
    </subcellularLocation>
</comment>
<dbReference type="EC" id="2.8.5.2" evidence="13"/>
<keyword evidence="2 13" id="KW-0813">Transport</keyword>
<evidence type="ECO:0000256" key="10">
    <source>
        <dbReference type="ARBA" id="ARBA00025746"/>
    </source>
</evidence>
<gene>
    <name evidence="19" type="ordered locus">Cag_1925</name>
</gene>
<evidence type="ECO:0000256" key="11">
    <source>
        <dbReference type="ARBA" id="ARBA00048077"/>
    </source>
</evidence>
<evidence type="ECO:0000256" key="1">
    <source>
        <dbReference type="ARBA" id="ARBA00004418"/>
    </source>
</evidence>
<dbReference type="GO" id="GO:0070069">
    <property type="term" value="C:cytochrome complex"/>
    <property type="evidence" value="ECO:0007669"/>
    <property type="project" value="InterPro"/>
</dbReference>
<feature type="binding site" evidence="15">
    <location>
        <position position="242"/>
    </location>
    <ligand>
        <name>substrate</name>
    </ligand>
</feature>
<evidence type="ECO:0000256" key="8">
    <source>
        <dbReference type="ARBA" id="ARBA00022982"/>
    </source>
</evidence>
<evidence type="ECO:0000256" key="12">
    <source>
        <dbReference type="ARBA" id="ARBA00048423"/>
    </source>
</evidence>
<name>Q3APA2_CHLCH</name>
<accession>Q3APA2</accession>
<dbReference type="SUPFAM" id="SSF46626">
    <property type="entry name" value="Cytochrome c"/>
    <property type="match status" value="2"/>
</dbReference>
<evidence type="ECO:0000256" key="9">
    <source>
        <dbReference type="ARBA" id="ARBA00023004"/>
    </source>
</evidence>
<evidence type="ECO:0000256" key="14">
    <source>
        <dbReference type="PIRSR" id="PIRSR038455-1"/>
    </source>
</evidence>
<dbReference type="GO" id="GO:0020037">
    <property type="term" value="F:heme binding"/>
    <property type="evidence" value="ECO:0007669"/>
    <property type="project" value="InterPro"/>
</dbReference>
<evidence type="ECO:0000256" key="2">
    <source>
        <dbReference type="ARBA" id="ARBA00022448"/>
    </source>
</evidence>
<dbReference type="InterPro" id="IPR009056">
    <property type="entry name" value="Cyt_c-like_dom"/>
</dbReference>
<comment type="similarity">
    <text evidence="10 13">Belongs to the SoxA family.</text>
</comment>
<evidence type="ECO:0000256" key="15">
    <source>
        <dbReference type="PIRSR" id="PIRSR038455-2"/>
    </source>
</evidence>
<feature type="chain" id="PRO_5004223912" description="SoxAX cytochrome complex subunit A" evidence="17">
    <location>
        <begin position="28"/>
        <end position="285"/>
    </location>
</feature>
<organism evidence="19">
    <name type="scientific">Chlorobium chlorochromatii (strain CaD3)</name>
    <dbReference type="NCBI Taxonomy" id="340177"/>
    <lineage>
        <taxon>Bacteria</taxon>
        <taxon>Pseudomonadati</taxon>
        <taxon>Chlorobiota</taxon>
        <taxon>Chlorobiia</taxon>
        <taxon>Chlorobiales</taxon>
        <taxon>Chlorobiaceae</taxon>
        <taxon>Chlorobium/Pelodictyon group</taxon>
        <taxon>Chlorobium</taxon>
    </lineage>
</organism>
<dbReference type="GO" id="GO:0042597">
    <property type="term" value="C:periplasmic space"/>
    <property type="evidence" value="ECO:0007669"/>
    <property type="project" value="UniProtKB-SubCell"/>
</dbReference>
<comment type="catalytic activity">
    <reaction evidence="12 13">
        <text>S-sulfanyl-L-cysteinyl-[SoxY protein] + thiosulfate + 2 Fe(III)-[cytochrome c] = S-(2-sulfodisulfanyl)-L-cysteinyl-[SoxY protein] + 2 Fe(II)-[cytochrome c] + 2 H(+)</text>
        <dbReference type="Rhea" id="RHEA:51224"/>
        <dbReference type="Rhea" id="RHEA-COMP:10350"/>
        <dbReference type="Rhea" id="RHEA-COMP:14399"/>
        <dbReference type="Rhea" id="RHEA-COMP:14689"/>
        <dbReference type="Rhea" id="RHEA-COMP:14690"/>
        <dbReference type="ChEBI" id="CHEBI:15378"/>
        <dbReference type="ChEBI" id="CHEBI:29033"/>
        <dbReference type="ChEBI" id="CHEBI:29034"/>
        <dbReference type="ChEBI" id="CHEBI:33542"/>
        <dbReference type="ChEBI" id="CHEBI:61963"/>
        <dbReference type="ChEBI" id="CHEBI:140664"/>
        <dbReference type="EC" id="2.8.5.2"/>
    </reaction>
</comment>
<keyword evidence="3 13" id="KW-0349">Heme</keyword>
<reference evidence="19" key="1">
    <citation type="submission" date="2005-08" db="EMBL/GenBank/DDBJ databases">
        <title>Complete sequence of Chlorobium chlorochromatii CaD3.</title>
        <authorList>
            <person name="Copeland A."/>
            <person name="Lucas S."/>
            <person name="Lapidus A."/>
            <person name="Barry K."/>
            <person name="Detter J.C."/>
            <person name="Glavina T."/>
            <person name="Hammon N."/>
            <person name="Israni S."/>
            <person name="Pitluck S."/>
            <person name="Bryant D."/>
            <person name="Schmutz J."/>
            <person name="Larimer F."/>
            <person name="Land M."/>
            <person name="Kyrpides N."/>
            <person name="Ivanova N."/>
            <person name="Richardson P."/>
        </authorList>
    </citation>
    <scope>NUCLEOTIDE SEQUENCE [LARGE SCALE GENOMIC DNA]</scope>
    <source>
        <strain evidence="19">CaD3</strain>
    </source>
</reference>
<feature type="domain" description="Cytochrome c" evidence="18">
    <location>
        <begin position="87"/>
        <end position="168"/>
    </location>
</feature>
<evidence type="ECO:0000256" key="13">
    <source>
        <dbReference type="PIRNR" id="PIRNR038455"/>
    </source>
</evidence>
<comment type="subunit">
    <text evidence="13">Heterodimer of SoxA and SoxX.</text>
</comment>
<dbReference type="OrthoDB" id="9808312at2"/>
<keyword evidence="4 13" id="KW-0808">Transferase</keyword>
<dbReference type="InterPro" id="IPR025710">
    <property type="entry name" value="SoxA"/>
</dbReference>
<evidence type="ECO:0000256" key="7">
    <source>
        <dbReference type="ARBA" id="ARBA00022764"/>
    </source>
</evidence>
<dbReference type="GO" id="GO:0009055">
    <property type="term" value="F:electron transfer activity"/>
    <property type="evidence" value="ECO:0007669"/>
    <property type="project" value="InterPro"/>
</dbReference>
<keyword evidence="6 17" id="KW-0732">Signal</keyword>
<keyword evidence="8 13" id="KW-0249">Electron transport</keyword>
<feature type="binding site" description="axial binding residue" evidence="16">
    <location>
        <position position="136"/>
    </location>
    <ligand>
        <name>heme c</name>
        <dbReference type="ChEBI" id="CHEBI:61717"/>
        <label>1</label>
    </ligand>
    <ligandPart>
        <name>Fe</name>
        <dbReference type="ChEBI" id="CHEBI:18248"/>
    </ligandPart>
</feature>
<evidence type="ECO:0000259" key="18">
    <source>
        <dbReference type="Pfam" id="PF21342"/>
    </source>
</evidence>
<feature type="binding site" description="covalent" evidence="15">
    <location>
        <position position="105"/>
    </location>
    <ligand>
        <name>heme c</name>
        <dbReference type="ChEBI" id="CHEBI:61717"/>
        <label>1</label>
    </ligand>
</feature>
<comment type="catalytic activity">
    <reaction evidence="11 13">
        <text>L-cysteinyl-[SoxY protein] + thiosulfate + 2 Fe(III)-[cytochrome c] = S-sulfosulfanyl-L-cysteinyl-[SoxY protein] + 2 Fe(II)-[cytochrome c] + 2 H(+)</text>
        <dbReference type="Rhea" id="RHEA:56720"/>
        <dbReference type="Rhea" id="RHEA-COMP:10350"/>
        <dbReference type="Rhea" id="RHEA-COMP:14328"/>
        <dbReference type="Rhea" id="RHEA-COMP:14399"/>
        <dbReference type="Rhea" id="RHEA-COMP:14691"/>
        <dbReference type="ChEBI" id="CHEBI:15378"/>
        <dbReference type="ChEBI" id="CHEBI:29033"/>
        <dbReference type="ChEBI" id="CHEBI:29034"/>
        <dbReference type="ChEBI" id="CHEBI:29950"/>
        <dbReference type="ChEBI" id="CHEBI:33542"/>
        <dbReference type="ChEBI" id="CHEBI:139321"/>
        <dbReference type="EC" id="2.8.5.2"/>
    </reaction>
</comment>
<feature type="active site" description="Cysteine persulfide intermediate" evidence="14">
    <location>
        <position position="246"/>
    </location>
</feature>
<dbReference type="NCBIfam" id="TIGR04484">
    <property type="entry name" value="thiosulf_SoxA"/>
    <property type="match status" value="1"/>
</dbReference>
<comment type="cofactor">
    <cofactor evidence="15">
        <name>heme</name>
        <dbReference type="ChEBI" id="CHEBI:30413"/>
    </cofactor>
    <text evidence="15">Binds 2 heme groups per subunit.</text>
</comment>
<keyword evidence="7 13" id="KW-0574">Periplasm</keyword>
<feature type="binding site" description="covalent" evidence="15">
    <location>
        <position position="199"/>
    </location>
    <ligand>
        <name>heme c</name>
        <dbReference type="ChEBI" id="CHEBI:61717"/>
        <label>2</label>
    </ligand>
</feature>
<dbReference type="AlphaFoldDB" id="Q3APA2"/>
<evidence type="ECO:0000256" key="4">
    <source>
        <dbReference type="ARBA" id="ARBA00022679"/>
    </source>
</evidence>
<evidence type="ECO:0000313" key="19">
    <source>
        <dbReference type="EMBL" id="ABB29173.1"/>
    </source>
</evidence>
<dbReference type="InterPro" id="IPR036909">
    <property type="entry name" value="Cyt_c-like_dom_sf"/>
</dbReference>
<dbReference type="GO" id="GO:0046872">
    <property type="term" value="F:metal ion binding"/>
    <property type="evidence" value="ECO:0007669"/>
    <property type="project" value="UniProtKB-KW"/>
</dbReference>
<protein>
    <recommendedName>
        <fullName evidence="13">SoxAX cytochrome complex subunit A</fullName>
        <ecNumber evidence="13">2.8.5.2</ecNumber>
    </recommendedName>
    <alternativeName>
        <fullName evidence="13">Protein SoxA</fullName>
    </alternativeName>
    <alternativeName>
        <fullName evidence="13">Sulfur oxidizing protein A</fullName>
    </alternativeName>
    <alternativeName>
        <fullName evidence="13">Thiosulfate-oxidizing multienzyme system protein SoxA</fullName>
    </alternativeName>
</protein>
<dbReference type="EMBL" id="CP000108">
    <property type="protein sequence ID" value="ABB29173.1"/>
    <property type="molecule type" value="Genomic_DNA"/>
</dbReference>
<dbReference type="GO" id="GO:0016740">
    <property type="term" value="F:transferase activity"/>
    <property type="evidence" value="ECO:0007669"/>
    <property type="project" value="UniProtKB-KW"/>
</dbReference>
<sequence>MKKRALYPLLASLLLFSPIVQPMAAKATDYQAKVNADVKEFQNYFAKQFPDVKFADYANGVYAIDEDARQQWLEIEEFPPYIPAIEEGKALFNKPFANGKSLGSCFPDGGAVRHNYPFYDEQRGKVVTLELAINECRIANGEKALDYKGGDMAKISAYMAFISRGKPIDVKVPSEGAYKAYLKGKEFFYAKHGKLNMSCAGCHMQYAGQRLRSEILSPALGHTTHFPVFRSKWGEIGTLHKRYGGCTNDTGSKASAMQSEEFRNLEFFETIMSNGLQFNGPASRK</sequence>
<keyword evidence="5 13" id="KW-0479">Metal-binding</keyword>
<feature type="signal peptide" evidence="17">
    <location>
        <begin position="1"/>
        <end position="27"/>
    </location>
</feature>
<dbReference type="eggNOG" id="COG3258">
    <property type="taxonomic scope" value="Bacteria"/>
</dbReference>
<dbReference type="KEGG" id="cch:Cag_1925"/>
<comment type="cofactor">
    <cofactor evidence="13">
        <name>heme</name>
        <dbReference type="ChEBI" id="CHEBI:30413"/>
    </cofactor>
    <text evidence="13">Binds 1 heme group per subunit.</text>
</comment>
<dbReference type="Pfam" id="PF21342">
    <property type="entry name" value="SoxA-TsdA_cyt-c"/>
    <property type="match status" value="1"/>
</dbReference>
<feature type="binding site" description="axial binding residue" evidence="16">
    <location>
        <position position="246"/>
    </location>
    <ligand>
        <name>heme c</name>
        <dbReference type="ChEBI" id="CHEBI:61717"/>
        <label>2</label>
    </ligand>
    <ligandPart>
        <name>Fe</name>
        <dbReference type="ChEBI" id="CHEBI:18248"/>
    </ligandPart>
</feature>
<dbReference type="HOGENOM" id="CLU_079910_1_0_10"/>
<dbReference type="GO" id="GO:0016669">
    <property type="term" value="F:oxidoreductase activity, acting on a sulfur group of donors, cytochrome as acceptor"/>
    <property type="evidence" value="ECO:0007669"/>
    <property type="project" value="InterPro"/>
</dbReference>
<feature type="binding site" description="covalent" evidence="15">
    <location>
        <position position="202"/>
    </location>
    <ligand>
        <name>heme c</name>
        <dbReference type="ChEBI" id="CHEBI:61717"/>
        <label>2</label>
    </ligand>
</feature>
<evidence type="ECO:0000256" key="17">
    <source>
        <dbReference type="SAM" id="SignalP"/>
    </source>
</evidence>
<keyword evidence="9 13" id="KW-0408">Iron</keyword>
<dbReference type="PIRSF" id="PIRSF038455">
    <property type="entry name" value="SoxA"/>
    <property type="match status" value="1"/>
</dbReference>
<evidence type="ECO:0000256" key="6">
    <source>
        <dbReference type="ARBA" id="ARBA00022729"/>
    </source>
</evidence>
<comment type="function">
    <text evidence="13">C-type monoheme cytochrome, which is part of the SoxAX cytochrome complex involved in sulfur oxidation. The SoxAX complex catalyzes the formation of a heterodisulfide bond between the conserved cysteine residue on a sulfur carrier SoxYZ complex subunit SoxY and thiosulfate or other inorganic sulfur substrates. This leads to the liberation of two electrons, which may be transferred from the SoxAX complex to another cytochrome c and which then may be used for reductive CO(2) fixation.</text>
</comment>
<feature type="binding site" description="axial binding residue" evidence="16">
    <location>
        <position position="203"/>
    </location>
    <ligand>
        <name>heme c</name>
        <dbReference type="ChEBI" id="CHEBI:61717"/>
        <label>2</label>
    </ligand>
    <ligandPart>
        <name>Fe</name>
        <dbReference type="ChEBI" id="CHEBI:18248"/>
    </ligandPart>
</feature>
<dbReference type="Gene3D" id="1.10.760.10">
    <property type="entry name" value="Cytochrome c-like domain"/>
    <property type="match status" value="2"/>
</dbReference>
<dbReference type="STRING" id="340177.Cag_1925"/>